<dbReference type="HOGENOM" id="CLU_133050_0_0_11"/>
<dbReference type="Pfam" id="PF18050">
    <property type="entry name" value="Cyclophil_like2"/>
    <property type="match status" value="1"/>
</dbReference>
<dbReference type="KEGG" id="shi:Shel_18120"/>
<dbReference type="Proteomes" id="UP000002026">
    <property type="component" value="Chromosome"/>
</dbReference>
<dbReference type="InterPro" id="IPR029000">
    <property type="entry name" value="Cyclophilin-like_dom_sf"/>
</dbReference>
<keyword evidence="3" id="KW-1185">Reference proteome</keyword>
<evidence type="ECO:0000313" key="2">
    <source>
        <dbReference type="EMBL" id="ACV22830.1"/>
    </source>
</evidence>
<accession>C7N7E5</accession>
<dbReference type="Gene3D" id="2.40.100.20">
    <property type="match status" value="1"/>
</dbReference>
<organism evidence="2 3">
    <name type="scientific">Slackia heliotrinireducens (strain ATCC 29202 / DSM 20476 / NCTC 11029 / RHS 1)</name>
    <name type="common">Peptococcus heliotrinreducens</name>
    <dbReference type="NCBI Taxonomy" id="471855"/>
    <lineage>
        <taxon>Bacteria</taxon>
        <taxon>Bacillati</taxon>
        <taxon>Actinomycetota</taxon>
        <taxon>Coriobacteriia</taxon>
        <taxon>Eggerthellales</taxon>
        <taxon>Eggerthellaceae</taxon>
        <taxon>Slackia</taxon>
    </lineage>
</organism>
<dbReference type="eggNOG" id="ENOG5032UER">
    <property type="taxonomic scope" value="Bacteria"/>
</dbReference>
<proteinExistence type="predicted"/>
<name>C7N7E5_SLAHD</name>
<evidence type="ECO:0000313" key="3">
    <source>
        <dbReference type="Proteomes" id="UP000002026"/>
    </source>
</evidence>
<dbReference type="InterPro" id="IPR041183">
    <property type="entry name" value="Cyclophilin-like"/>
</dbReference>
<dbReference type="AlphaFoldDB" id="C7N7E5"/>
<gene>
    <name evidence="2" type="ordered locus">Shel_18120</name>
</gene>
<dbReference type="SUPFAM" id="SSF50891">
    <property type="entry name" value="Cyclophilin-like"/>
    <property type="match status" value="1"/>
</dbReference>
<protein>
    <recommendedName>
        <fullName evidence="1">Cyclophilin-like domain-containing protein</fullName>
    </recommendedName>
</protein>
<evidence type="ECO:0000259" key="1">
    <source>
        <dbReference type="Pfam" id="PF18050"/>
    </source>
</evidence>
<dbReference type="EMBL" id="CP001684">
    <property type="protein sequence ID" value="ACV22830.1"/>
    <property type="molecule type" value="Genomic_DNA"/>
</dbReference>
<dbReference type="STRING" id="471855.Shel_18120"/>
<dbReference type="RefSeq" id="WP_012798932.1">
    <property type="nucleotide sequence ID" value="NC_013165.1"/>
</dbReference>
<sequence>MTTIKLVFGNTEVFAQPNDSQTAKAFAEKLPVTIPVGGTGIDFCGRMPFALPYDEADVHSGWVNGDVNYNPHGGWFAVLYGDEEHSGRYGDQVVMGRIEGSELAKVQSLDGDFDLRIELA</sequence>
<reference evidence="2 3" key="1">
    <citation type="journal article" date="2009" name="Stand. Genomic Sci.">
        <title>Complete genome sequence of Slackia heliotrinireducens type strain (RHS 1).</title>
        <authorList>
            <person name="Pukall R."/>
            <person name="Lapidus A."/>
            <person name="Nolan M."/>
            <person name="Copeland A."/>
            <person name="Glavina Del Rio T."/>
            <person name="Lucas S."/>
            <person name="Chen F."/>
            <person name="Tice H."/>
            <person name="Cheng J.F."/>
            <person name="Chertkov O."/>
            <person name="Bruce D."/>
            <person name="Goodwin L."/>
            <person name="Kuske C."/>
            <person name="Brettin T."/>
            <person name="Detter J.C."/>
            <person name="Han C."/>
            <person name="Pitluck S."/>
            <person name="Pati A."/>
            <person name="Mavrommatis K."/>
            <person name="Ivanova N."/>
            <person name="Ovchinnikova G."/>
            <person name="Chen A."/>
            <person name="Palaniappan K."/>
            <person name="Schneider S."/>
            <person name="Rohde M."/>
            <person name="Chain P."/>
            <person name="D'haeseleer P."/>
            <person name="Goker M."/>
            <person name="Bristow J."/>
            <person name="Eisen J.A."/>
            <person name="Markowitz V."/>
            <person name="Kyrpides N.C."/>
            <person name="Klenk H.P."/>
            <person name="Hugenholtz P."/>
        </authorList>
    </citation>
    <scope>NUCLEOTIDE SEQUENCE [LARGE SCALE GENOMIC DNA]</scope>
    <source>
        <strain evidence="3">ATCC 29202 / DSM 20476 / NCTC 11029 / RHS 1</strain>
    </source>
</reference>
<feature type="domain" description="Cyclophilin-like" evidence="1">
    <location>
        <begin position="7"/>
        <end position="118"/>
    </location>
</feature>